<gene>
    <name evidence="3" type="ORF">K435DRAFT_37571</name>
</gene>
<reference evidence="3 4" key="1">
    <citation type="journal article" date="2019" name="Nat. Ecol. Evol.">
        <title>Megaphylogeny resolves global patterns of mushroom evolution.</title>
        <authorList>
            <person name="Varga T."/>
            <person name="Krizsan K."/>
            <person name="Foldi C."/>
            <person name="Dima B."/>
            <person name="Sanchez-Garcia M."/>
            <person name="Sanchez-Ramirez S."/>
            <person name="Szollosi G.J."/>
            <person name="Szarkandi J.G."/>
            <person name="Papp V."/>
            <person name="Albert L."/>
            <person name="Andreopoulos W."/>
            <person name="Angelini C."/>
            <person name="Antonin V."/>
            <person name="Barry K.W."/>
            <person name="Bougher N.L."/>
            <person name="Buchanan P."/>
            <person name="Buyck B."/>
            <person name="Bense V."/>
            <person name="Catcheside P."/>
            <person name="Chovatia M."/>
            <person name="Cooper J."/>
            <person name="Damon W."/>
            <person name="Desjardin D."/>
            <person name="Finy P."/>
            <person name="Geml J."/>
            <person name="Haridas S."/>
            <person name="Hughes K."/>
            <person name="Justo A."/>
            <person name="Karasinski D."/>
            <person name="Kautmanova I."/>
            <person name="Kiss B."/>
            <person name="Kocsube S."/>
            <person name="Kotiranta H."/>
            <person name="LaButti K.M."/>
            <person name="Lechner B.E."/>
            <person name="Liimatainen K."/>
            <person name="Lipzen A."/>
            <person name="Lukacs Z."/>
            <person name="Mihaltcheva S."/>
            <person name="Morgado L.N."/>
            <person name="Niskanen T."/>
            <person name="Noordeloos M.E."/>
            <person name="Ohm R.A."/>
            <person name="Ortiz-Santana B."/>
            <person name="Ovrebo C."/>
            <person name="Racz N."/>
            <person name="Riley R."/>
            <person name="Savchenko A."/>
            <person name="Shiryaev A."/>
            <person name="Soop K."/>
            <person name="Spirin V."/>
            <person name="Szebenyi C."/>
            <person name="Tomsovsky M."/>
            <person name="Tulloss R.E."/>
            <person name="Uehling J."/>
            <person name="Grigoriev I.V."/>
            <person name="Vagvolgyi C."/>
            <person name="Papp T."/>
            <person name="Martin F.M."/>
            <person name="Miettinen O."/>
            <person name="Hibbett D.S."/>
            <person name="Nagy L.G."/>
        </authorList>
    </citation>
    <scope>NUCLEOTIDE SEQUENCE [LARGE SCALE GENOMIC DNA]</scope>
    <source>
        <strain evidence="3 4">CBS 962.96</strain>
    </source>
</reference>
<evidence type="ECO:0000313" key="4">
    <source>
        <dbReference type="Proteomes" id="UP000297245"/>
    </source>
</evidence>
<feature type="compositionally biased region" description="Polar residues" evidence="1">
    <location>
        <begin position="113"/>
        <end position="126"/>
    </location>
</feature>
<proteinExistence type="predicted"/>
<sequence>MQVKCFACLVSLFTSITWFCDMQALECPQRDLGQSIGMKKRLVYTLRTSTSWNFNTLQLNRSDTHAYILAHIFTRFPCHLTKSSHSSPSLPNKLLIHTTTCLAPAKSAKKTSSRPQSPTHPLFHTT</sequence>
<organism evidence="3 4">
    <name type="scientific">Dendrothele bispora (strain CBS 962.96)</name>
    <dbReference type="NCBI Taxonomy" id="1314807"/>
    <lineage>
        <taxon>Eukaryota</taxon>
        <taxon>Fungi</taxon>
        <taxon>Dikarya</taxon>
        <taxon>Basidiomycota</taxon>
        <taxon>Agaricomycotina</taxon>
        <taxon>Agaricomycetes</taxon>
        <taxon>Agaricomycetidae</taxon>
        <taxon>Agaricales</taxon>
        <taxon>Agaricales incertae sedis</taxon>
        <taxon>Dendrothele</taxon>
    </lineage>
</organism>
<keyword evidence="2" id="KW-0732">Signal</keyword>
<evidence type="ECO:0000256" key="2">
    <source>
        <dbReference type="SAM" id="SignalP"/>
    </source>
</evidence>
<dbReference type="EMBL" id="ML180111">
    <property type="protein sequence ID" value="THU78912.1"/>
    <property type="molecule type" value="Genomic_DNA"/>
</dbReference>
<feature type="chain" id="PRO_5020986116" description="Secreted protein" evidence="2">
    <location>
        <begin position="25"/>
        <end position="126"/>
    </location>
</feature>
<evidence type="ECO:0000256" key="1">
    <source>
        <dbReference type="SAM" id="MobiDB-lite"/>
    </source>
</evidence>
<dbReference type="AlphaFoldDB" id="A0A4S8KSV9"/>
<evidence type="ECO:0000313" key="3">
    <source>
        <dbReference type="EMBL" id="THU78912.1"/>
    </source>
</evidence>
<evidence type="ECO:0008006" key="5">
    <source>
        <dbReference type="Google" id="ProtNLM"/>
    </source>
</evidence>
<protein>
    <recommendedName>
        <fullName evidence="5">Secreted protein</fullName>
    </recommendedName>
</protein>
<keyword evidence="4" id="KW-1185">Reference proteome</keyword>
<feature type="signal peptide" evidence="2">
    <location>
        <begin position="1"/>
        <end position="24"/>
    </location>
</feature>
<accession>A0A4S8KSV9</accession>
<name>A0A4S8KSV9_DENBC</name>
<dbReference type="Proteomes" id="UP000297245">
    <property type="component" value="Unassembled WGS sequence"/>
</dbReference>
<feature type="region of interest" description="Disordered" evidence="1">
    <location>
        <begin position="105"/>
        <end position="126"/>
    </location>
</feature>